<feature type="region of interest" description="Disordered" evidence="1">
    <location>
        <begin position="40"/>
        <end position="190"/>
    </location>
</feature>
<name>A0ABR3GKX0_9PEZI</name>
<feature type="compositionally biased region" description="Polar residues" evidence="1">
    <location>
        <begin position="89"/>
        <end position="98"/>
    </location>
</feature>
<dbReference type="EMBL" id="JBBBZM010000047">
    <property type="protein sequence ID" value="KAL0636570.1"/>
    <property type="molecule type" value="Genomic_DNA"/>
</dbReference>
<proteinExistence type="predicted"/>
<sequence>MSSNVGAQDIDEQCLGSIARTIEHQSLPGAVYSEVVPKAAGDAASTRAPMLDTTKSLHWSRSEFPEDDSPQSPIDHGDIGDAPNLKRVGTQTDRTYSIGSDRFSLDIDDLPESNPMVCNQADEGFANQSERESSSEKARDRGLLEKEYIPNIRSTRPRARLMENDNPHEPSSGLPGPTDENKNARAGGME</sequence>
<reference evidence="2 3" key="1">
    <citation type="submission" date="2024-02" db="EMBL/GenBank/DDBJ databases">
        <title>Discinaceae phylogenomics.</title>
        <authorList>
            <person name="Dirks A.C."/>
            <person name="James T.Y."/>
        </authorList>
    </citation>
    <scope>NUCLEOTIDE SEQUENCE [LARGE SCALE GENOMIC DNA]</scope>
    <source>
        <strain evidence="2 3">ACD0624</strain>
    </source>
</reference>
<gene>
    <name evidence="2" type="ORF">Q9L58_004408</name>
</gene>
<dbReference type="Proteomes" id="UP001447188">
    <property type="component" value="Unassembled WGS sequence"/>
</dbReference>
<keyword evidence="3" id="KW-1185">Reference proteome</keyword>
<evidence type="ECO:0000313" key="3">
    <source>
        <dbReference type="Proteomes" id="UP001447188"/>
    </source>
</evidence>
<comment type="caution">
    <text evidence="2">The sequence shown here is derived from an EMBL/GenBank/DDBJ whole genome shotgun (WGS) entry which is preliminary data.</text>
</comment>
<feature type="compositionally biased region" description="Basic and acidic residues" evidence="1">
    <location>
        <begin position="129"/>
        <end position="148"/>
    </location>
</feature>
<accession>A0ABR3GKX0</accession>
<protein>
    <submittedName>
        <fullName evidence="2">Uncharacterized protein</fullName>
    </submittedName>
</protein>
<evidence type="ECO:0000313" key="2">
    <source>
        <dbReference type="EMBL" id="KAL0636570.1"/>
    </source>
</evidence>
<organism evidence="2 3">
    <name type="scientific">Discina gigas</name>
    <dbReference type="NCBI Taxonomy" id="1032678"/>
    <lineage>
        <taxon>Eukaryota</taxon>
        <taxon>Fungi</taxon>
        <taxon>Dikarya</taxon>
        <taxon>Ascomycota</taxon>
        <taxon>Pezizomycotina</taxon>
        <taxon>Pezizomycetes</taxon>
        <taxon>Pezizales</taxon>
        <taxon>Discinaceae</taxon>
        <taxon>Discina</taxon>
    </lineage>
</organism>
<evidence type="ECO:0000256" key="1">
    <source>
        <dbReference type="SAM" id="MobiDB-lite"/>
    </source>
</evidence>